<dbReference type="RefSeq" id="WP_057878128.1">
    <property type="nucleotide sequence ID" value="NZ_JQCA01000043.1"/>
</dbReference>
<dbReference type="EMBL" id="JQCA01000043">
    <property type="protein sequence ID" value="KRO04079.1"/>
    <property type="molecule type" value="Genomic_DNA"/>
</dbReference>
<proteinExistence type="inferred from homology"/>
<protein>
    <recommendedName>
        <fullName evidence="7">GtrA/DPMS transmembrane domain-containing protein</fullName>
    </recommendedName>
</protein>
<comment type="subcellular location">
    <subcellularLocation>
        <location evidence="1">Membrane</location>
        <topology evidence="1">Multi-pass membrane protein</topology>
    </subcellularLocation>
</comment>
<comment type="similarity">
    <text evidence="2">Belongs to the GtrA family.</text>
</comment>
<comment type="caution">
    <text evidence="8">The sequence shown here is derived from an EMBL/GenBank/DDBJ whole genome shotgun (WGS) entry which is preliminary data.</text>
</comment>
<keyword evidence="3 6" id="KW-0812">Transmembrane</keyword>
<dbReference type="Proteomes" id="UP000051906">
    <property type="component" value="Unassembled WGS sequence"/>
</dbReference>
<evidence type="ECO:0000256" key="3">
    <source>
        <dbReference type="ARBA" id="ARBA00022692"/>
    </source>
</evidence>
<reference evidence="8 9" key="1">
    <citation type="journal article" date="2015" name="Genome Announc.">
        <title>Expanding the biotechnology potential of lactobacilli through comparative genomics of 213 strains and associated genera.</title>
        <authorList>
            <person name="Sun Z."/>
            <person name="Harris H.M."/>
            <person name="McCann A."/>
            <person name="Guo C."/>
            <person name="Argimon S."/>
            <person name="Zhang W."/>
            <person name="Yang X."/>
            <person name="Jeffery I.B."/>
            <person name="Cooney J.C."/>
            <person name="Kagawa T.F."/>
            <person name="Liu W."/>
            <person name="Song Y."/>
            <person name="Salvetti E."/>
            <person name="Wrobel A."/>
            <person name="Rasinkangas P."/>
            <person name="Parkhill J."/>
            <person name="Rea M.C."/>
            <person name="O'Sullivan O."/>
            <person name="Ritari J."/>
            <person name="Douillard F.P."/>
            <person name="Paul Ross R."/>
            <person name="Yang R."/>
            <person name="Briner A.E."/>
            <person name="Felis G.E."/>
            <person name="de Vos W.M."/>
            <person name="Barrangou R."/>
            <person name="Klaenhammer T.R."/>
            <person name="Caufield P.W."/>
            <person name="Cui Y."/>
            <person name="Zhang H."/>
            <person name="O'Toole P.W."/>
        </authorList>
    </citation>
    <scope>NUCLEOTIDE SEQUENCE [LARGE SCALE GENOMIC DNA]</scope>
    <source>
        <strain evidence="8 9">DSM 22467</strain>
    </source>
</reference>
<feature type="transmembrane region" description="Helical" evidence="6">
    <location>
        <begin position="136"/>
        <end position="153"/>
    </location>
</feature>
<name>A0A0R2LR88_9LACO</name>
<dbReference type="InterPro" id="IPR007267">
    <property type="entry name" value="GtrA_DPMS_TM"/>
</dbReference>
<dbReference type="OrthoDB" id="361483at2"/>
<dbReference type="PANTHER" id="PTHR38459">
    <property type="entry name" value="PROPHAGE BACTOPRENOL-LINKED GLUCOSE TRANSLOCASE HOMOLOG"/>
    <property type="match status" value="1"/>
</dbReference>
<sequence length="167" mass="19367">MDNQTPLRHDHYPTTKAEYEAELTETENEHAAELQKVEQKVQGQVSRYLLFGAVSVVVNIVLFYLFYHTMGIEYQIANFIDWLISVQVSFWLDRQFVFMHKSIKEMGTFYMTRIITFLIETVLLWFGVSVLSGNKTIVKVIGHIIALVLNFFVSKKLVFKNQPAPAD</sequence>
<dbReference type="Pfam" id="PF04138">
    <property type="entry name" value="GtrA_DPMS_TM"/>
    <property type="match status" value="1"/>
</dbReference>
<keyword evidence="5 6" id="KW-0472">Membrane</keyword>
<evidence type="ECO:0000256" key="2">
    <source>
        <dbReference type="ARBA" id="ARBA00009399"/>
    </source>
</evidence>
<dbReference type="AlphaFoldDB" id="A0A0R2LR88"/>
<evidence type="ECO:0000256" key="4">
    <source>
        <dbReference type="ARBA" id="ARBA00022989"/>
    </source>
</evidence>
<evidence type="ECO:0000313" key="8">
    <source>
        <dbReference type="EMBL" id="KRO04079.1"/>
    </source>
</evidence>
<keyword evidence="4 6" id="KW-1133">Transmembrane helix</keyword>
<gene>
    <name evidence="8" type="ORF">IV54_GL001595</name>
</gene>
<dbReference type="GO" id="GO:0000271">
    <property type="term" value="P:polysaccharide biosynthetic process"/>
    <property type="evidence" value="ECO:0007669"/>
    <property type="project" value="InterPro"/>
</dbReference>
<accession>A0A0R2LR88</accession>
<dbReference type="GO" id="GO:0005886">
    <property type="term" value="C:plasma membrane"/>
    <property type="evidence" value="ECO:0007669"/>
    <property type="project" value="TreeGrafter"/>
</dbReference>
<dbReference type="PATRIC" id="fig|616990.3.peg.1689"/>
<dbReference type="PANTHER" id="PTHR38459:SF1">
    <property type="entry name" value="PROPHAGE BACTOPRENOL-LINKED GLUCOSE TRANSLOCASE HOMOLOG"/>
    <property type="match status" value="1"/>
</dbReference>
<dbReference type="STRING" id="616990.IV54_GL001595"/>
<evidence type="ECO:0000256" key="1">
    <source>
        <dbReference type="ARBA" id="ARBA00004141"/>
    </source>
</evidence>
<evidence type="ECO:0000259" key="7">
    <source>
        <dbReference type="Pfam" id="PF04138"/>
    </source>
</evidence>
<evidence type="ECO:0000256" key="5">
    <source>
        <dbReference type="ARBA" id="ARBA00023136"/>
    </source>
</evidence>
<evidence type="ECO:0000313" key="9">
    <source>
        <dbReference type="Proteomes" id="UP000051906"/>
    </source>
</evidence>
<feature type="transmembrane region" description="Helical" evidence="6">
    <location>
        <begin position="48"/>
        <end position="67"/>
    </location>
</feature>
<dbReference type="InterPro" id="IPR051401">
    <property type="entry name" value="GtrA_CellWall_Glycosyl"/>
</dbReference>
<organism evidence="8 9">
    <name type="scientific">Levilactobacillus paucivorans</name>
    <dbReference type="NCBI Taxonomy" id="616990"/>
    <lineage>
        <taxon>Bacteria</taxon>
        <taxon>Bacillati</taxon>
        <taxon>Bacillota</taxon>
        <taxon>Bacilli</taxon>
        <taxon>Lactobacillales</taxon>
        <taxon>Lactobacillaceae</taxon>
        <taxon>Levilactobacillus</taxon>
    </lineage>
</organism>
<evidence type="ECO:0000256" key="6">
    <source>
        <dbReference type="SAM" id="Phobius"/>
    </source>
</evidence>
<feature type="transmembrane region" description="Helical" evidence="6">
    <location>
        <begin position="110"/>
        <end position="130"/>
    </location>
</feature>
<feature type="domain" description="GtrA/DPMS transmembrane" evidence="7">
    <location>
        <begin position="47"/>
        <end position="159"/>
    </location>
</feature>
<keyword evidence="9" id="KW-1185">Reference proteome</keyword>